<keyword evidence="6 8" id="KW-0057">Aromatic amino acid biosynthesis</keyword>
<organism evidence="11 12">
    <name type="scientific">Austwickia chelonae NBRC 105200</name>
    <dbReference type="NCBI Taxonomy" id="1184607"/>
    <lineage>
        <taxon>Bacteria</taxon>
        <taxon>Bacillati</taxon>
        <taxon>Actinomycetota</taxon>
        <taxon>Actinomycetes</taxon>
        <taxon>Micrococcales</taxon>
        <taxon>Dermatophilaceae</taxon>
        <taxon>Austwickia</taxon>
    </lineage>
</organism>
<feature type="binding site" evidence="8">
    <location>
        <position position="137"/>
    </location>
    <ligand>
        <name>phosphoenolpyruvate</name>
        <dbReference type="ChEBI" id="CHEBI:58702"/>
    </ligand>
</feature>
<feature type="domain" description="Enolpyruvate transferase" evidence="10">
    <location>
        <begin position="49"/>
        <end position="457"/>
    </location>
</feature>
<evidence type="ECO:0000313" key="11">
    <source>
        <dbReference type="EMBL" id="GAB78321.1"/>
    </source>
</evidence>
<dbReference type="PROSITE" id="PS00885">
    <property type="entry name" value="EPSP_SYNTHASE_2"/>
    <property type="match status" value="1"/>
</dbReference>
<feature type="binding site" evidence="8">
    <location>
        <position position="379"/>
    </location>
    <ligand>
        <name>3-phosphoshikimate</name>
        <dbReference type="ChEBI" id="CHEBI:145989"/>
    </ligand>
</feature>
<dbReference type="GO" id="GO:0003866">
    <property type="term" value="F:3-phosphoshikimate 1-carboxyvinyltransferase activity"/>
    <property type="evidence" value="ECO:0007669"/>
    <property type="project" value="UniProtKB-UniRule"/>
</dbReference>
<dbReference type="SUPFAM" id="SSF55205">
    <property type="entry name" value="EPT/RTPC-like"/>
    <property type="match status" value="1"/>
</dbReference>
<feature type="compositionally biased region" description="Basic and acidic residues" evidence="9">
    <location>
        <begin position="466"/>
        <end position="481"/>
    </location>
</feature>
<evidence type="ECO:0000259" key="10">
    <source>
        <dbReference type="Pfam" id="PF00275"/>
    </source>
</evidence>
<dbReference type="STRING" id="100225.SAMN05421595_0838"/>
<feature type="binding site" evidence="8">
    <location>
        <position position="63"/>
    </location>
    <ligand>
        <name>phosphoenolpyruvate</name>
        <dbReference type="ChEBI" id="CHEBI:58702"/>
    </ligand>
</feature>
<sequence>MTDPSSRPSSCDADILARQVGVTGAFNPADAESERRSADIPAEWPAPHSPTPVDAQVNLPGSKSLTNRYLVLAALAGTESRLRRPLRSRDTLLMAEALRSLGARIDDLSCDDGESADWLITPGPLRGNAHIDCGLAGTIMRFLPPVAALADGPVRFDGDAQAHGRPMGPGLRALLDLGVPVEGDRLPFTIGGTGRVGGGQVVLDASSSSQFVSGLLLAGACFDDGLTVVHEGPSLPSAPHISMTVEVLRDAGVDVDDSTPHRWRVEPTEIHALDVQVEPDLSNAAAFLAAAMVTGGRIEVPGWPRHTTQAGDAVREIFTAMGGQVDLGRDSLVVTGPERPLGVDLDLHDVGELTPVVAAVAALAQTPSTLRGIAHLRGHETDRLAALAAEIGALGGQVDVLHDGLRITPRPLHGARLRTYADHRMVMAGAVLGLAVPGVTLDDVATVAKTLPDFPQRWTEMVGRRYQDAGDRAGQDPDVRRPSLAVPGSGQEL</sequence>
<comment type="catalytic activity">
    <reaction evidence="7">
        <text>3-phosphoshikimate + phosphoenolpyruvate = 5-O-(1-carboxyvinyl)-3-phosphoshikimate + phosphate</text>
        <dbReference type="Rhea" id="RHEA:21256"/>
        <dbReference type="ChEBI" id="CHEBI:43474"/>
        <dbReference type="ChEBI" id="CHEBI:57701"/>
        <dbReference type="ChEBI" id="CHEBI:58702"/>
        <dbReference type="ChEBI" id="CHEBI:145989"/>
        <dbReference type="EC" id="2.5.1.19"/>
    </reaction>
    <physiologicalReaction direction="left-to-right" evidence="7">
        <dbReference type="Rhea" id="RHEA:21257"/>
    </physiologicalReaction>
</comment>
<comment type="caution">
    <text evidence="8">Lacks conserved residue(s) required for the propagation of feature annotation.</text>
</comment>
<comment type="caution">
    <text evidence="11">The sequence shown here is derived from an EMBL/GenBank/DDBJ whole genome shotgun (WGS) entry which is preliminary data.</text>
</comment>
<dbReference type="FunFam" id="3.65.10.10:FF:000010">
    <property type="entry name" value="3-phosphoshikimate 1-carboxyvinyltransferase"/>
    <property type="match status" value="1"/>
</dbReference>
<feature type="region of interest" description="Disordered" evidence="9">
    <location>
        <begin position="466"/>
        <end position="493"/>
    </location>
</feature>
<evidence type="ECO:0000256" key="7">
    <source>
        <dbReference type="ARBA" id="ARBA00044633"/>
    </source>
</evidence>
<dbReference type="AlphaFoldDB" id="K6UMQ7"/>
<feature type="binding site" evidence="8">
    <location>
        <position position="449"/>
    </location>
    <ligand>
        <name>phosphoenolpyruvate</name>
        <dbReference type="ChEBI" id="CHEBI:58702"/>
    </ligand>
</feature>
<feature type="region of interest" description="Disordered" evidence="9">
    <location>
        <begin position="25"/>
        <end position="51"/>
    </location>
</feature>
<evidence type="ECO:0000256" key="1">
    <source>
        <dbReference type="ARBA" id="ARBA00004811"/>
    </source>
</evidence>
<comment type="pathway">
    <text evidence="1 8">Metabolic intermediate biosynthesis; chorismate biosynthesis; chorismate from D-erythrose 4-phosphate and phosphoenolpyruvate: step 6/7.</text>
</comment>
<dbReference type="InterPro" id="IPR036968">
    <property type="entry name" value="Enolpyruvate_Tfrase_sf"/>
</dbReference>
<dbReference type="HAMAP" id="MF_00210">
    <property type="entry name" value="EPSP_synth"/>
    <property type="match status" value="1"/>
</dbReference>
<gene>
    <name evidence="8 11" type="primary">aroA</name>
    <name evidence="11" type="ORF">AUCHE_08_05680</name>
</gene>
<feature type="binding site" evidence="8">
    <location>
        <position position="209"/>
    </location>
    <ligand>
        <name>3-phosphoshikimate</name>
        <dbReference type="ChEBI" id="CHEBI:145989"/>
    </ligand>
</feature>
<dbReference type="GO" id="GO:0009073">
    <property type="term" value="P:aromatic amino acid family biosynthetic process"/>
    <property type="evidence" value="ECO:0007669"/>
    <property type="project" value="UniProtKB-KW"/>
</dbReference>
<keyword evidence="3 8" id="KW-0963">Cytoplasm</keyword>
<name>K6UMQ7_9MICO</name>
<dbReference type="UniPathway" id="UPA00053">
    <property type="reaction ID" value="UER00089"/>
</dbReference>
<dbReference type="GO" id="GO:0005737">
    <property type="term" value="C:cytoplasm"/>
    <property type="evidence" value="ECO:0007669"/>
    <property type="project" value="UniProtKB-SubCell"/>
</dbReference>
<keyword evidence="5 8" id="KW-0808">Transferase</keyword>
<feature type="binding site" evidence="8">
    <location>
        <position position="68"/>
    </location>
    <ligand>
        <name>3-phosphoshikimate</name>
        <dbReference type="ChEBI" id="CHEBI:145989"/>
    </ligand>
</feature>
<dbReference type="RefSeq" id="WP_006503076.1">
    <property type="nucleotide sequence ID" value="NZ_BAGZ01000008.1"/>
</dbReference>
<keyword evidence="4 8" id="KW-0028">Amino-acid biosynthesis</keyword>
<dbReference type="FunFam" id="3.65.10.10:FF:000011">
    <property type="entry name" value="3-phosphoshikimate 1-carboxyvinyltransferase"/>
    <property type="match status" value="1"/>
</dbReference>
<dbReference type="InterPro" id="IPR023193">
    <property type="entry name" value="EPSP_synthase_CS"/>
</dbReference>
<evidence type="ECO:0000313" key="12">
    <source>
        <dbReference type="Proteomes" id="UP000008495"/>
    </source>
</evidence>
<comment type="function">
    <text evidence="8">Catalyzes the transfer of the enolpyruvyl moiety of phosphoenolpyruvate (PEP) to the 5-hydroxyl of shikimate-3-phosphate (S3P) to produce enolpyruvyl shikimate-3-phosphate and inorganic phosphate.</text>
</comment>
<comment type="similarity">
    <text evidence="2 8">Belongs to the EPSP synthase family.</text>
</comment>
<dbReference type="PANTHER" id="PTHR21090:SF5">
    <property type="entry name" value="PENTAFUNCTIONAL AROM POLYPEPTIDE"/>
    <property type="match status" value="1"/>
</dbReference>
<feature type="active site" description="Proton acceptor" evidence="8">
    <location>
        <position position="352"/>
    </location>
</feature>
<dbReference type="EC" id="2.5.1.19" evidence="8"/>
<dbReference type="InterPro" id="IPR006264">
    <property type="entry name" value="EPSP_synthase"/>
</dbReference>
<dbReference type="PIRSF" id="PIRSF000505">
    <property type="entry name" value="EPSPS"/>
    <property type="match status" value="1"/>
</dbReference>
<proteinExistence type="inferred from homology"/>
<evidence type="ECO:0000256" key="2">
    <source>
        <dbReference type="ARBA" id="ARBA00009948"/>
    </source>
</evidence>
<feature type="binding site" evidence="8">
    <location>
        <position position="210"/>
    </location>
    <ligand>
        <name>3-phosphoshikimate</name>
        <dbReference type="ChEBI" id="CHEBI:145989"/>
    </ligand>
</feature>
<keyword evidence="12" id="KW-1185">Reference proteome</keyword>
<feature type="binding site" evidence="8">
    <location>
        <position position="352"/>
    </location>
    <ligand>
        <name>3-phosphoshikimate</name>
        <dbReference type="ChEBI" id="CHEBI:145989"/>
    </ligand>
</feature>
<dbReference type="GO" id="GO:0009423">
    <property type="term" value="P:chorismate biosynthetic process"/>
    <property type="evidence" value="ECO:0007669"/>
    <property type="project" value="UniProtKB-UniRule"/>
</dbReference>
<protein>
    <recommendedName>
        <fullName evidence="8">3-phosphoshikimate 1-carboxyvinyltransferase</fullName>
        <ecNumber evidence="8">2.5.1.19</ecNumber>
    </recommendedName>
    <alternativeName>
        <fullName evidence="8">5-enolpyruvylshikimate-3-phosphate synthase</fullName>
        <shortName evidence="8">EPSP synthase</shortName>
        <shortName evidence="8">EPSPS</shortName>
    </alternativeName>
</protein>
<evidence type="ECO:0000256" key="3">
    <source>
        <dbReference type="ARBA" id="ARBA00022490"/>
    </source>
</evidence>
<dbReference type="CDD" id="cd01556">
    <property type="entry name" value="EPSP_synthase"/>
    <property type="match status" value="1"/>
</dbReference>
<feature type="binding site" evidence="8">
    <location>
        <position position="383"/>
    </location>
    <ligand>
        <name>phosphoenolpyruvate</name>
        <dbReference type="ChEBI" id="CHEBI:58702"/>
    </ligand>
</feature>
<dbReference type="EMBL" id="BAGZ01000008">
    <property type="protein sequence ID" value="GAB78321.1"/>
    <property type="molecule type" value="Genomic_DNA"/>
</dbReference>
<evidence type="ECO:0000256" key="9">
    <source>
        <dbReference type="SAM" id="MobiDB-lite"/>
    </source>
</evidence>
<dbReference type="Gene3D" id="3.65.10.10">
    <property type="entry name" value="Enolpyruvate transferase domain"/>
    <property type="match status" value="2"/>
</dbReference>
<dbReference type="InterPro" id="IPR001986">
    <property type="entry name" value="Enolpyruvate_Tfrase_dom"/>
</dbReference>
<evidence type="ECO:0000256" key="6">
    <source>
        <dbReference type="ARBA" id="ARBA00023141"/>
    </source>
</evidence>
<dbReference type="Pfam" id="PF00275">
    <property type="entry name" value="EPSP_synthase"/>
    <property type="match status" value="1"/>
</dbReference>
<feature type="binding site" evidence="8">
    <location>
        <position position="63"/>
    </location>
    <ligand>
        <name>3-phosphoshikimate</name>
        <dbReference type="ChEBI" id="CHEBI:145989"/>
    </ligand>
</feature>
<feature type="binding site" evidence="8">
    <location>
        <position position="210"/>
    </location>
    <ligand>
        <name>phosphoenolpyruvate</name>
        <dbReference type="ChEBI" id="CHEBI:58702"/>
    </ligand>
</feature>
<reference evidence="11 12" key="1">
    <citation type="submission" date="2012-08" db="EMBL/GenBank/DDBJ databases">
        <title>Whole genome shotgun sequence of Austwickia chelonae NBRC 105200.</title>
        <authorList>
            <person name="Yoshida I."/>
            <person name="Hosoyama A."/>
            <person name="Tsuchikane K."/>
            <person name="Katsumata H."/>
            <person name="Ando Y."/>
            <person name="Ohji S."/>
            <person name="Hamada M."/>
            <person name="Tamura T."/>
            <person name="Yamazoe A."/>
            <person name="Yamazaki S."/>
            <person name="Fujita N."/>
        </authorList>
    </citation>
    <scope>NUCLEOTIDE SEQUENCE [LARGE SCALE GENOMIC DNA]</scope>
    <source>
        <strain evidence="11 12">NBRC 105200</strain>
    </source>
</reference>
<feature type="binding site" evidence="8">
    <location>
        <position position="165"/>
    </location>
    <ligand>
        <name>phosphoenolpyruvate</name>
        <dbReference type="ChEBI" id="CHEBI:58702"/>
    </ligand>
</feature>
<dbReference type="NCBIfam" id="TIGR01356">
    <property type="entry name" value="aroA"/>
    <property type="match status" value="1"/>
</dbReference>
<evidence type="ECO:0000256" key="5">
    <source>
        <dbReference type="ARBA" id="ARBA00022679"/>
    </source>
</evidence>
<dbReference type="PANTHER" id="PTHR21090">
    <property type="entry name" value="AROM/DEHYDROQUINATE SYNTHASE"/>
    <property type="match status" value="1"/>
</dbReference>
<dbReference type="eggNOG" id="COG0128">
    <property type="taxonomic scope" value="Bacteria"/>
</dbReference>
<feature type="binding site" evidence="8">
    <location>
        <position position="424"/>
    </location>
    <ligand>
        <name>phosphoenolpyruvate</name>
        <dbReference type="ChEBI" id="CHEBI:58702"/>
    </ligand>
</feature>
<evidence type="ECO:0000256" key="8">
    <source>
        <dbReference type="HAMAP-Rule" id="MF_00210"/>
    </source>
</evidence>
<dbReference type="GO" id="GO:0008652">
    <property type="term" value="P:amino acid biosynthetic process"/>
    <property type="evidence" value="ECO:0007669"/>
    <property type="project" value="UniProtKB-KW"/>
</dbReference>
<evidence type="ECO:0000256" key="4">
    <source>
        <dbReference type="ARBA" id="ARBA00022605"/>
    </source>
</evidence>
<dbReference type="InterPro" id="IPR013792">
    <property type="entry name" value="RNA3'P_cycl/enolpyr_Trfase_a/b"/>
</dbReference>
<feature type="binding site" evidence="8">
    <location>
        <position position="237"/>
    </location>
    <ligand>
        <name>3-phosphoshikimate</name>
        <dbReference type="ChEBI" id="CHEBI:145989"/>
    </ligand>
</feature>
<dbReference type="Proteomes" id="UP000008495">
    <property type="component" value="Unassembled WGS sequence"/>
</dbReference>
<feature type="binding site" evidence="8">
    <location>
        <position position="208"/>
    </location>
    <ligand>
        <name>3-phosphoshikimate</name>
        <dbReference type="ChEBI" id="CHEBI:145989"/>
    </ligand>
</feature>
<accession>K6UMQ7</accession>
<feature type="binding site" evidence="8">
    <location>
        <position position="64"/>
    </location>
    <ligand>
        <name>3-phosphoshikimate</name>
        <dbReference type="ChEBI" id="CHEBI:145989"/>
    </ligand>
</feature>
<comment type="subcellular location">
    <subcellularLocation>
        <location evidence="8">Cytoplasm</location>
    </subcellularLocation>
</comment>
<comment type="subunit">
    <text evidence="8">Monomer.</text>
</comment>